<dbReference type="InterPro" id="IPR004087">
    <property type="entry name" value="KH_dom"/>
</dbReference>
<evidence type="ECO:0000313" key="6">
    <source>
        <dbReference type="Proteomes" id="UP001642484"/>
    </source>
</evidence>
<feature type="domain" description="K Homology" evidence="4">
    <location>
        <begin position="174"/>
        <end position="246"/>
    </location>
</feature>
<reference evidence="5 6" key="1">
    <citation type="submission" date="2024-02" db="EMBL/GenBank/DDBJ databases">
        <authorList>
            <person name="Chen Y."/>
            <person name="Shah S."/>
            <person name="Dougan E. K."/>
            <person name="Thang M."/>
            <person name="Chan C."/>
        </authorList>
    </citation>
    <scope>NUCLEOTIDE SEQUENCE [LARGE SCALE GENOMIC DNA]</scope>
</reference>
<dbReference type="PANTHER" id="PTHR10288">
    <property type="entry name" value="KH DOMAIN CONTAINING RNA BINDING PROTEIN"/>
    <property type="match status" value="1"/>
</dbReference>
<keyword evidence="6" id="KW-1185">Reference proteome</keyword>
<dbReference type="Pfam" id="PF00013">
    <property type="entry name" value="KH_1"/>
    <property type="match status" value="2"/>
</dbReference>
<dbReference type="SMART" id="SM00322">
    <property type="entry name" value="KH"/>
    <property type="match status" value="2"/>
</dbReference>
<name>A0ABP0PBG7_9DINO</name>
<dbReference type="InterPro" id="IPR004088">
    <property type="entry name" value="KH_dom_type_1"/>
</dbReference>
<evidence type="ECO:0000313" key="5">
    <source>
        <dbReference type="EMBL" id="CAK9073391.1"/>
    </source>
</evidence>
<organism evidence="5 6">
    <name type="scientific">Durusdinium trenchii</name>
    <dbReference type="NCBI Taxonomy" id="1381693"/>
    <lineage>
        <taxon>Eukaryota</taxon>
        <taxon>Sar</taxon>
        <taxon>Alveolata</taxon>
        <taxon>Dinophyceae</taxon>
        <taxon>Suessiales</taxon>
        <taxon>Symbiodiniaceae</taxon>
        <taxon>Durusdinium</taxon>
    </lineage>
</organism>
<sequence length="284" mass="30742">MRACVPFAEWPRAWADRVSGWSSSFQWRREAVAGRSSARVQWVKAEALSSNYCGSLQIDAPEPEPFENKSHGTFISAYSEPEAKRPRPSAAAPRTTSESTKILVPANVAGAIIGKQGSTLKQIRESSGASIDVVKETQTPEFPGERVVNVRGSLDVRRNALPQVLTAAFEKDPANALIKMMVPSNLVGGIIGRQGANLKAIREQCGIHVQVGQKDQQTVHGERMVFATGGLEQVLSAAALVLDSAEVACVSDWCGFGLQPVVVTWRKHEKARAVRRTLGLKQAC</sequence>
<keyword evidence="1" id="KW-0677">Repeat</keyword>
<comment type="caution">
    <text evidence="5">The sequence shown here is derived from an EMBL/GenBank/DDBJ whole genome shotgun (WGS) entry which is preliminary data.</text>
</comment>
<feature type="domain" description="K Homology" evidence="4">
    <location>
        <begin position="96"/>
        <end position="173"/>
    </location>
</feature>
<feature type="compositionally biased region" description="Low complexity" evidence="3">
    <location>
        <begin position="88"/>
        <end position="97"/>
    </location>
</feature>
<dbReference type="InterPro" id="IPR036612">
    <property type="entry name" value="KH_dom_type_1_sf"/>
</dbReference>
<accession>A0ABP0PBG7</accession>
<dbReference type="SUPFAM" id="SSF54791">
    <property type="entry name" value="Eukaryotic type KH-domain (KH-domain type I)"/>
    <property type="match status" value="2"/>
</dbReference>
<evidence type="ECO:0000256" key="3">
    <source>
        <dbReference type="SAM" id="MobiDB-lite"/>
    </source>
</evidence>
<evidence type="ECO:0000259" key="4">
    <source>
        <dbReference type="SMART" id="SM00322"/>
    </source>
</evidence>
<dbReference type="Proteomes" id="UP001642484">
    <property type="component" value="Unassembled WGS sequence"/>
</dbReference>
<proteinExistence type="predicted"/>
<dbReference type="PROSITE" id="PS50084">
    <property type="entry name" value="KH_TYPE_1"/>
    <property type="match status" value="2"/>
</dbReference>
<evidence type="ECO:0000256" key="2">
    <source>
        <dbReference type="PROSITE-ProRule" id="PRU00117"/>
    </source>
</evidence>
<gene>
    <name evidence="5" type="ORF">CCMP2556_LOCUS36136</name>
</gene>
<feature type="region of interest" description="Disordered" evidence="3">
    <location>
        <begin position="78"/>
        <end position="98"/>
    </location>
</feature>
<evidence type="ECO:0000256" key="1">
    <source>
        <dbReference type="ARBA" id="ARBA00022737"/>
    </source>
</evidence>
<dbReference type="Gene3D" id="3.30.1370.10">
    <property type="entry name" value="K Homology domain, type 1"/>
    <property type="match status" value="2"/>
</dbReference>
<keyword evidence="2" id="KW-0694">RNA-binding</keyword>
<dbReference type="EMBL" id="CAXAMN010022873">
    <property type="protein sequence ID" value="CAK9073391.1"/>
    <property type="molecule type" value="Genomic_DNA"/>
</dbReference>
<protein>
    <recommendedName>
        <fullName evidence="4">K Homology domain-containing protein</fullName>
    </recommendedName>
</protein>